<accession>A0A1G8ALK1</accession>
<dbReference type="InterPro" id="IPR037012">
    <property type="entry name" value="NanQ/TabA/YiaL_sf"/>
</dbReference>
<dbReference type="STRING" id="861298.SAMN04488136_1113"/>
<dbReference type="SUPFAM" id="SSF51197">
    <property type="entry name" value="Clavaminate synthase-like"/>
    <property type="match status" value="1"/>
</dbReference>
<dbReference type="PANTHER" id="PTHR34986:SF1">
    <property type="entry name" value="PROTEIN YIAL"/>
    <property type="match status" value="1"/>
</dbReference>
<sequence>MLVSKFDSSENSLLFSPKVVAMLEQLKALNLANLELGKYSFEGIDEDDAFFIVMEYQTAKQSSVGPEFHRKYTDIQLLVSGEEQFGWVRVSDSELADLDSKYQYDAERDICFIKEQELPLEINQMKLGHFYLFTPQTIHMPNLAIGEPSAVRKVVVKLKTELLNR</sequence>
<dbReference type="InterPro" id="IPR004375">
    <property type="entry name" value="NanQ/TabA/YiaL"/>
</dbReference>
<keyword evidence="2" id="KW-1185">Reference proteome</keyword>
<organism evidence="1 2">
    <name type="scientific">Vibrio xiamenensis</name>
    <dbReference type="NCBI Taxonomy" id="861298"/>
    <lineage>
        <taxon>Bacteria</taxon>
        <taxon>Pseudomonadati</taxon>
        <taxon>Pseudomonadota</taxon>
        <taxon>Gammaproteobacteria</taxon>
        <taxon>Vibrionales</taxon>
        <taxon>Vibrionaceae</taxon>
        <taxon>Vibrio</taxon>
    </lineage>
</organism>
<dbReference type="OrthoDB" id="6196468at2"/>
<dbReference type="Gene3D" id="2.60.120.370">
    <property type="entry name" value="YhcH/YjgK/YiaL"/>
    <property type="match status" value="1"/>
</dbReference>
<dbReference type="EMBL" id="FNDD01000011">
    <property type="protein sequence ID" value="SDH21902.1"/>
    <property type="molecule type" value="Genomic_DNA"/>
</dbReference>
<dbReference type="Proteomes" id="UP000198854">
    <property type="component" value="Unassembled WGS sequence"/>
</dbReference>
<evidence type="ECO:0000313" key="1">
    <source>
        <dbReference type="EMBL" id="SDH21902.1"/>
    </source>
</evidence>
<name>A0A1G8ALK1_9VIBR</name>
<gene>
    <name evidence="1" type="ORF">SAMN04488136_1113</name>
</gene>
<dbReference type="PANTHER" id="PTHR34986">
    <property type="entry name" value="EVOLVED BETA-GALACTOSIDASE SUBUNIT BETA"/>
    <property type="match status" value="1"/>
</dbReference>
<dbReference type="RefSeq" id="WP_093273285.1">
    <property type="nucleotide sequence ID" value="NZ_FNDD01000011.1"/>
</dbReference>
<dbReference type="AlphaFoldDB" id="A0A1G8ALK1"/>
<evidence type="ECO:0000313" key="2">
    <source>
        <dbReference type="Proteomes" id="UP000198854"/>
    </source>
</evidence>
<reference evidence="1 2" key="1">
    <citation type="submission" date="2016-10" db="EMBL/GenBank/DDBJ databases">
        <authorList>
            <person name="de Groot N.N."/>
        </authorList>
    </citation>
    <scope>NUCLEOTIDE SEQUENCE [LARGE SCALE GENOMIC DNA]</scope>
    <source>
        <strain evidence="1 2">CGMCC 1.10228</strain>
    </source>
</reference>
<proteinExistence type="predicted"/>
<dbReference type="GO" id="GO:0005829">
    <property type="term" value="C:cytosol"/>
    <property type="evidence" value="ECO:0007669"/>
    <property type="project" value="TreeGrafter"/>
</dbReference>
<dbReference type="Pfam" id="PF04074">
    <property type="entry name" value="DUF386"/>
    <property type="match status" value="1"/>
</dbReference>
<dbReference type="NCBIfam" id="TIGR00022">
    <property type="entry name" value="YhcH/YjgK/YiaL family protein"/>
    <property type="match status" value="1"/>
</dbReference>
<protein>
    <submittedName>
        <fullName evidence="1">YhcH/YjgK/YiaL family protein</fullName>
    </submittedName>
</protein>